<keyword evidence="1" id="KW-0472">Membrane</keyword>
<feature type="transmembrane region" description="Helical" evidence="1">
    <location>
        <begin position="258"/>
        <end position="280"/>
    </location>
</feature>
<protein>
    <submittedName>
        <fullName evidence="2">Metal cation transporter</fullName>
    </submittedName>
</protein>
<dbReference type="AlphaFoldDB" id="A0A160T655"/>
<dbReference type="KEGG" id="pbf:CFX0092_B0272"/>
<feature type="transmembrane region" description="Helical" evidence="1">
    <location>
        <begin position="206"/>
        <end position="228"/>
    </location>
</feature>
<dbReference type="OrthoDB" id="9787346at2"/>
<feature type="transmembrane region" description="Helical" evidence="1">
    <location>
        <begin position="173"/>
        <end position="194"/>
    </location>
</feature>
<feature type="transmembrane region" description="Helical" evidence="1">
    <location>
        <begin position="327"/>
        <end position="345"/>
    </location>
</feature>
<evidence type="ECO:0000313" key="3">
    <source>
        <dbReference type="Proteomes" id="UP000215027"/>
    </source>
</evidence>
<accession>A0A160T655</accession>
<evidence type="ECO:0000256" key="1">
    <source>
        <dbReference type="SAM" id="Phobius"/>
    </source>
</evidence>
<keyword evidence="3" id="KW-1185">Reference proteome</keyword>
<feature type="transmembrane region" description="Helical" evidence="1">
    <location>
        <begin position="365"/>
        <end position="385"/>
    </location>
</feature>
<feature type="transmembrane region" description="Helical" evidence="1">
    <location>
        <begin position="235"/>
        <end position="252"/>
    </location>
</feature>
<dbReference type="RefSeq" id="WP_095045169.1">
    <property type="nucleotide sequence ID" value="NZ_LN890656.1"/>
</dbReference>
<dbReference type="EMBL" id="LN890656">
    <property type="protein sequence ID" value="CUS05806.1"/>
    <property type="molecule type" value="Genomic_DNA"/>
</dbReference>
<gene>
    <name evidence="2" type="ORF">CFX0092_B0272</name>
</gene>
<evidence type="ECO:0000313" key="2">
    <source>
        <dbReference type="EMBL" id="CUS05806.1"/>
    </source>
</evidence>
<feature type="transmembrane region" description="Helical" evidence="1">
    <location>
        <begin position="141"/>
        <end position="166"/>
    </location>
</feature>
<reference evidence="2" key="1">
    <citation type="submission" date="2016-01" db="EMBL/GenBank/DDBJ databases">
        <authorList>
            <person name="Mcilroy J.S."/>
            <person name="Karst M S."/>
            <person name="Albertsen M."/>
        </authorList>
    </citation>
    <scope>NUCLEOTIDE SEQUENCE</scope>
    <source>
        <strain evidence="2">Cfx-K</strain>
    </source>
</reference>
<proteinExistence type="predicted"/>
<keyword evidence="1" id="KW-0812">Transmembrane</keyword>
<organism evidence="2 3">
    <name type="scientific">Candidatus Promineifilum breve</name>
    <dbReference type="NCBI Taxonomy" id="1806508"/>
    <lineage>
        <taxon>Bacteria</taxon>
        <taxon>Bacillati</taxon>
        <taxon>Chloroflexota</taxon>
        <taxon>Ardenticatenia</taxon>
        <taxon>Candidatus Promineifilales</taxon>
        <taxon>Candidatus Promineifilaceae</taxon>
        <taxon>Candidatus Promineifilum</taxon>
    </lineage>
</organism>
<keyword evidence="1" id="KW-1133">Transmembrane helix</keyword>
<name>A0A160T655_9CHLR</name>
<sequence>MLRNAPRWLLALLPLLLLAALVAGFLALDPLRYFSGAFPPLEELTVQRVLFPAPGAIRLEVINGGPDPVTIAQVTVDDAYWRHTISPGRTLGRLDTATIDLAYPWVDGEPLPINLITATGVTFPAGVDVAVVSPALDGGTLLAYALLGIYVGVIPVALGMLWYPFLRRVDRKWLNAVLALTIGLLIFLFVDTLLEALELAGEAPGVFQGVPVVVFGALLSLGVLLAVGRRGGEQSPLRVAALIALGIGLHNFGEGLAIGAAFATGAAALGSFLVVGFTLHNVTEGIGVVAPLTRQRPPLRAFVLLALLAGGPAILGTWIGGLAFSPLLAALFLSIGAGAILQVIWEVGRLLSRDAQRAGGSALTWLNFAGLAAGILIMYGTAFLVK</sequence>
<dbReference type="Proteomes" id="UP000215027">
    <property type="component" value="Chromosome II"/>
</dbReference>
<feature type="transmembrane region" description="Helical" evidence="1">
    <location>
        <begin position="301"/>
        <end position="321"/>
    </location>
</feature>